<dbReference type="RefSeq" id="WP_069295825.1">
    <property type="nucleotide sequence ID" value="NZ_MCRI01000011.1"/>
</dbReference>
<proteinExistence type="predicted"/>
<organism evidence="2 3">
    <name type="scientific">Methylophaga muralis</name>
    <dbReference type="NCBI Taxonomy" id="291169"/>
    <lineage>
        <taxon>Bacteria</taxon>
        <taxon>Pseudomonadati</taxon>
        <taxon>Pseudomonadota</taxon>
        <taxon>Gammaproteobacteria</taxon>
        <taxon>Thiotrichales</taxon>
        <taxon>Piscirickettsiaceae</taxon>
        <taxon>Methylophaga</taxon>
    </lineage>
</organism>
<dbReference type="PATRIC" id="fig|291169.3.peg.1349"/>
<dbReference type="InterPro" id="IPR025711">
    <property type="entry name" value="PepSY"/>
</dbReference>
<gene>
    <name evidence="2" type="ORF">A9E74_01343</name>
</gene>
<sequence length="106" mass="12060">MQRLFSSILPLIGLLLISVLLVTPVMADDVSHSEARMLRESGKILPLETIIEKAKTYRTGQVIDTELERDDGMLIYEIEILDEQGRVWELEFDATNGDLLELELDD</sequence>
<dbReference type="Proteomes" id="UP000094379">
    <property type="component" value="Unassembled WGS sequence"/>
</dbReference>
<dbReference type="AlphaFoldDB" id="A0A1E3GSC6"/>
<evidence type="ECO:0000313" key="3">
    <source>
        <dbReference type="Proteomes" id="UP000094379"/>
    </source>
</evidence>
<feature type="domain" description="PepSY" evidence="1">
    <location>
        <begin position="45"/>
        <end position="101"/>
    </location>
</feature>
<dbReference type="STRING" id="291169.A9E74_01343"/>
<protein>
    <submittedName>
        <fullName evidence="2">Peptidase propeptide and YPEB domain protein</fullName>
    </submittedName>
</protein>
<evidence type="ECO:0000259" key="1">
    <source>
        <dbReference type="Pfam" id="PF03413"/>
    </source>
</evidence>
<keyword evidence="3" id="KW-1185">Reference proteome</keyword>
<dbReference type="Pfam" id="PF03413">
    <property type="entry name" value="PepSY"/>
    <property type="match status" value="1"/>
</dbReference>
<accession>A0A1E3GSC6</accession>
<dbReference type="Gene3D" id="3.10.450.40">
    <property type="match status" value="1"/>
</dbReference>
<dbReference type="EMBL" id="MCRI01000011">
    <property type="protein sequence ID" value="ODN66949.1"/>
    <property type="molecule type" value="Genomic_DNA"/>
</dbReference>
<reference evidence="2 3" key="1">
    <citation type="submission" date="2016-07" db="EMBL/GenBank/DDBJ databases">
        <title>Draft Genome Sequence of Methylophaga muralis Bur 1.</title>
        <authorList>
            <person name="Vasilenko O.V."/>
            <person name="Doronina N.V."/>
            <person name="Shmareva M.N."/>
            <person name="Tarlachkov S.V."/>
            <person name="Mustakhimov I."/>
            <person name="Trotsenko Y.A."/>
        </authorList>
    </citation>
    <scope>NUCLEOTIDE SEQUENCE [LARGE SCALE GENOMIC DNA]</scope>
    <source>
        <strain evidence="2 3">Bur 1</strain>
    </source>
</reference>
<evidence type="ECO:0000313" key="2">
    <source>
        <dbReference type="EMBL" id="ODN66949.1"/>
    </source>
</evidence>
<comment type="caution">
    <text evidence="2">The sequence shown here is derived from an EMBL/GenBank/DDBJ whole genome shotgun (WGS) entry which is preliminary data.</text>
</comment>
<name>A0A1E3GSC6_9GAMM</name>